<proteinExistence type="predicted"/>
<feature type="region of interest" description="Disordered" evidence="1">
    <location>
        <begin position="267"/>
        <end position="308"/>
    </location>
</feature>
<dbReference type="AlphaFoldDB" id="A0A8S9I614"/>
<evidence type="ECO:0000313" key="2">
    <source>
        <dbReference type="EMBL" id="KAF2565109.1"/>
    </source>
</evidence>
<organism evidence="2">
    <name type="scientific">Brassica cretica</name>
    <name type="common">Mustard</name>
    <dbReference type="NCBI Taxonomy" id="69181"/>
    <lineage>
        <taxon>Eukaryota</taxon>
        <taxon>Viridiplantae</taxon>
        <taxon>Streptophyta</taxon>
        <taxon>Embryophyta</taxon>
        <taxon>Tracheophyta</taxon>
        <taxon>Spermatophyta</taxon>
        <taxon>Magnoliopsida</taxon>
        <taxon>eudicotyledons</taxon>
        <taxon>Gunneridae</taxon>
        <taxon>Pentapetalae</taxon>
        <taxon>rosids</taxon>
        <taxon>malvids</taxon>
        <taxon>Brassicales</taxon>
        <taxon>Brassicaceae</taxon>
        <taxon>Brassiceae</taxon>
        <taxon>Brassica</taxon>
    </lineage>
</organism>
<reference evidence="2" key="1">
    <citation type="submission" date="2019-12" db="EMBL/GenBank/DDBJ databases">
        <title>Genome sequencing and annotation of Brassica cretica.</title>
        <authorList>
            <person name="Studholme D.J."/>
            <person name="Sarris P.F."/>
        </authorList>
    </citation>
    <scope>NUCLEOTIDE SEQUENCE</scope>
    <source>
        <strain evidence="2">PFS-102/07</strain>
        <tissue evidence="2">Leaf</tissue>
    </source>
</reference>
<dbReference type="EMBL" id="QGKY02001250">
    <property type="protein sequence ID" value="KAF2565109.1"/>
    <property type="molecule type" value="Genomic_DNA"/>
</dbReference>
<feature type="compositionally biased region" description="Basic residues" evidence="1">
    <location>
        <begin position="293"/>
        <end position="308"/>
    </location>
</feature>
<gene>
    <name evidence="2" type="ORF">F2Q70_00017486</name>
</gene>
<evidence type="ECO:0000256" key="1">
    <source>
        <dbReference type="SAM" id="MobiDB-lite"/>
    </source>
</evidence>
<name>A0A8S9I614_BRACR</name>
<accession>A0A8S9I614</accession>
<protein>
    <submittedName>
        <fullName evidence="2">Uncharacterized protein</fullName>
    </submittedName>
</protein>
<sequence length="308" mass="33477">MLDSVFCETTLTALPVITRASSWGISSLATLCLGKVIISTSCIISSKGATPGSLVACRENDGQGLDFGLPLIARFRHRTRGITYALKSTGVAHFQQAFPRQDIAPGNFLEADSEAVPIPPLRRRRSCFFDDGPRSRIREGDLANMRRKNAIHPSVGMRSPTDIERAPDGGASEIAIYEAYLEAGFRGVIPSLIGEVSSFFVGFYHLQFRDGTPLVEEPSRGIRGTTPSEMTRAINVSHPVSFPGEAVVVGVKIGHDGIDIRKSFSVKTSKAEKTNSRNGSPGEFGRDTGQLARRSRPCCRSSRRRARP</sequence>
<comment type="caution">
    <text evidence="2">The sequence shown here is derived from an EMBL/GenBank/DDBJ whole genome shotgun (WGS) entry which is preliminary data.</text>
</comment>